<evidence type="ECO:0000313" key="1">
    <source>
        <dbReference type="EMBL" id="KAJ8941718.1"/>
    </source>
</evidence>
<evidence type="ECO:0000313" key="2">
    <source>
        <dbReference type="Proteomes" id="UP001162162"/>
    </source>
</evidence>
<accession>A0AAV8XTW8</accession>
<proteinExistence type="predicted"/>
<comment type="caution">
    <text evidence="1">The sequence shown here is derived from an EMBL/GenBank/DDBJ whole genome shotgun (WGS) entry which is preliminary data.</text>
</comment>
<dbReference type="Proteomes" id="UP001162162">
    <property type="component" value="Unassembled WGS sequence"/>
</dbReference>
<protein>
    <submittedName>
        <fullName evidence="1">Uncharacterized protein</fullName>
    </submittedName>
</protein>
<feature type="non-terminal residue" evidence="1">
    <location>
        <position position="142"/>
    </location>
</feature>
<sequence>MQATNNGVMARGVFYQTSLYTSHVLFKKNINRKRTSSILLITLQSRPSSPLAIFGIAKLLMLWDKSTSLSSTSKCNPSGHSEVRCHTVSKTEVSRSLEQVTWFFSRYTVASFLAVGMKRHEFLEGELAVWWTDVSNSGFSLF</sequence>
<organism evidence="1 2">
    <name type="scientific">Aromia moschata</name>
    <dbReference type="NCBI Taxonomy" id="1265417"/>
    <lineage>
        <taxon>Eukaryota</taxon>
        <taxon>Metazoa</taxon>
        <taxon>Ecdysozoa</taxon>
        <taxon>Arthropoda</taxon>
        <taxon>Hexapoda</taxon>
        <taxon>Insecta</taxon>
        <taxon>Pterygota</taxon>
        <taxon>Neoptera</taxon>
        <taxon>Endopterygota</taxon>
        <taxon>Coleoptera</taxon>
        <taxon>Polyphaga</taxon>
        <taxon>Cucujiformia</taxon>
        <taxon>Chrysomeloidea</taxon>
        <taxon>Cerambycidae</taxon>
        <taxon>Cerambycinae</taxon>
        <taxon>Callichromatini</taxon>
        <taxon>Aromia</taxon>
    </lineage>
</organism>
<reference evidence="1" key="1">
    <citation type="journal article" date="2023" name="Insect Mol. Biol.">
        <title>Genome sequencing provides insights into the evolution of gene families encoding plant cell wall-degrading enzymes in longhorned beetles.</title>
        <authorList>
            <person name="Shin N.R."/>
            <person name="Okamura Y."/>
            <person name="Kirsch R."/>
            <person name="Pauchet Y."/>
        </authorList>
    </citation>
    <scope>NUCLEOTIDE SEQUENCE</scope>
    <source>
        <strain evidence="1">AMC_N1</strain>
    </source>
</reference>
<name>A0AAV8XTW8_9CUCU</name>
<dbReference type="AlphaFoldDB" id="A0AAV8XTW8"/>
<dbReference type="EMBL" id="JAPWTK010000357">
    <property type="protein sequence ID" value="KAJ8941718.1"/>
    <property type="molecule type" value="Genomic_DNA"/>
</dbReference>
<gene>
    <name evidence="1" type="ORF">NQ318_023314</name>
</gene>
<keyword evidence="2" id="KW-1185">Reference proteome</keyword>